<evidence type="ECO:0000256" key="6">
    <source>
        <dbReference type="ARBA" id="ARBA00023136"/>
    </source>
</evidence>
<keyword evidence="10" id="KW-1185">Reference proteome</keyword>
<dbReference type="PROSITE" id="PS51751">
    <property type="entry name" value="EXPERA"/>
    <property type="match status" value="1"/>
</dbReference>
<feature type="domain" description="EXPERA" evidence="8">
    <location>
        <begin position="11"/>
        <end position="147"/>
    </location>
</feature>
<keyword evidence="4 7" id="KW-0256">Endoplasmic reticulum</keyword>
<keyword evidence="3 7" id="KW-0812">Transmembrane</keyword>
<dbReference type="InterPro" id="IPR051987">
    <property type="entry name" value="Sigma-2_receptor-like"/>
</dbReference>
<protein>
    <recommendedName>
        <fullName evidence="7">Efficient mitochondria targeting-associated protein 19</fullName>
    </recommendedName>
</protein>
<evidence type="ECO:0000256" key="3">
    <source>
        <dbReference type="ARBA" id="ARBA00022692"/>
    </source>
</evidence>
<dbReference type="AlphaFoldDB" id="A0A9P4S4T0"/>
<dbReference type="PANTHER" id="PTHR31204:SF1">
    <property type="entry name" value="SIGMA INTRACELLULAR RECEPTOR 2"/>
    <property type="match status" value="1"/>
</dbReference>
<proteinExistence type="inferred from homology"/>
<evidence type="ECO:0000256" key="5">
    <source>
        <dbReference type="ARBA" id="ARBA00022989"/>
    </source>
</evidence>
<dbReference type="GO" id="GO:0005789">
    <property type="term" value="C:endoplasmic reticulum membrane"/>
    <property type="evidence" value="ECO:0007669"/>
    <property type="project" value="UniProtKB-SubCell"/>
</dbReference>
<reference evidence="9" key="1">
    <citation type="journal article" date="2020" name="Stud. Mycol.">
        <title>101 Dothideomycetes genomes: a test case for predicting lifestyles and emergence of pathogens.</title>
        <authorList>
            <person name="Haridas S."/>
            <person name="Albert R."/>
            <person name="Binder M."/>
            <person name="Bloem J."/>
            <person name="Labutti K."/>
            <person name="Salamov A."/>
            <person name="Andreopoulos B."/>
            <person name="Baker S."/>
            <person name="Barry K."/>
            <person name="Bills G."/>
            <person name="Bluhm B."/>
            <person name="Cannon C."/>
            <person name="Castanera R."/>
            <person name="Culley D."/>
            <person name="Daum C."/>
            <person name="Ezra D."/>
            <person name="Gonzalez J."/>
            <person name="Henrissat B."/>
            <person name="Kuo A."/>
            <person name="Liang C."/>
            <person name="Lipzen A."/>
            <person name="Lutzoni F."/>
            <person name="Magnuson J."/>
            <person name="Mondo S."/>
            <person name="Nolan M."/>
            <person name="Ohm R."/>
            <person name="Pangilinan J."/>
            <person name="Park H.-J."/>
            <person name="Ramirez L."/>
            <person name="Alfaro M."/>
            <person name="Sun H."/>
            <person name="Tritt A."/>
            <person name="Yoshinaga Y."/>
            <person name="Zwiers L.-H."/>
            <person name="Turgeon B."/>
            <person name="Goodwin S."/>
            <person name="Spatafora J."/>
            <person name="Crous P."/>
            <person name="Grigoriev I."/>
        </authorList>
    </citation>
    <scope>NUCLEOTIDE SEQUENCE</scope>
    <source>
        <strain evidence="9">CBS 101060</strain>
    </source>
</reference>
<name>A0A9P4S4T0_9PEZI</name>
<feature type="transmembrane region" description="Helical" evidence="7">
    <location>
        <begin position="67"/>
        <end position="88"/>
    </location>
</feature>
<evidence type="ECO:0000256" key="7">
    <source>
        <dbReference type="PIRNR" id="PIRNR031032"/>
    </source>
</evidence>
<evidence type="ECO:0000256" key="1">
    <source>
        <dbReference type="ARBA" id="ARBA00004477"/>
    </source>
</evidence>
<comment type="subcellular location">
    <subcellularLocation>
        <location evidence="1">Endoplasmic reticulum membrane</location>
        <topology evidence="1">Multi-pass membrane protein</topology>
    </subcellularLocation>
</comment>
<organism evidence="9 10">
    <name type="scientific">Patellaria atrata CBS 101060</name>
    <dbReference type="NCBI Taxonomy" id="1346257"/>
    <lineage>
        <taxon>Eukaryota</taxon>
        <taxon>Fungi</taxon>
        <taxon>Dikarya</taxon>
        <taxon>Ascomycota</taxon>
        <taxon>Pezizomycotina</taxon>
        <taxon>Dothideomycetes</taxon>
        <taxon>Dothideomycetes incertae sedis</taxon>
        <taxon>Patellariales</taxon>
        <taxon>Patellariaceae</taxon>
        <taxon>Patellaria</taxon>
    </lineage>
</organism>
<evidence type="ECO:0000313" key="10">
    <source>
        <dbReference type="Proteomes" id="UP000799429"/>
    </source>
</evidence>
<evidence type="ECO:0000256" key="4">
    <source>
        <dbReference type="ARBA" id="ARBA00022824"/>
    </source>
</evidence>
<feature type="transmembrane region" description="Helical" evidence="7">
    <location>
        <begin position="12"/>
        <end position="35"/>
    </location>
</feature>
<dbReference type="OrthoDB" id="433124at2759"/>
<feature type="transmembrane region" description="Helical" evidence="7">
    <location>
        <begin position="133"/>
        <end position="151"/>
    </location>
</feature>
<sequence>MARRPLLQRKKDLAYLVFFAHHLANALLIDLQPFYPAHLIPPWLSAIRTNYAVSYGDRFLLDPPPWFVAYTWVEALYHCPLSVWAVGALWRDDPKTPLRLLPFALLMSLTTFTCVVEYLAWPDFSTKQKLDISMLYGLWLFIGVFMTLDMFKRLDSTITRFNKLDAGKKTL</sequence>
<keyword evidence="6 7" id="KW-0472">Membrane</keyword>
<dbReference type="PIRSF" id="PIRSF031032">
    <property type="entry name" value="TMP_97_prd"/>
    <property type="match status" value="1"/>
</dbReference>
<gene>
    <name evidence="9" type="ORF">M501DRAFT_997272</name>
</gene>
<accession>A0A9P4S4T0</accession>
<evidence type="ECO:0000313" key="9">
    <source>
        <dbReference type="EMBL" id="KAF2836044.1"/>
    </source>
</evidence>
<comment type="similarity">
    <text evidence="2">Belongs to the TMEM97/sigma-2 receptor family.</text>
</comment>
<dbReference type="EMBL" id="MU006105">
    <property type="protein sequence ID" value="KAF2836044.1"/>
    <property type="molecule type" value="Genomic_DNA"/>
</dbReference>
<dbReference type="PANTHER" id="PTHR31204">
    <property type="entry name" value="SIGMA INTRACELLULAR RECEPTOR 2"/>
    <property type="match status" value="1"/>
</dbReference>
<feature type="transmembrane region" description="Helical" evidence="7">
    <location>
        <begin position="100"/>
        <end position="121"/>
    </location>
</feature>
<dbReference type="InterPro" id="IPR033118">
    <property type="entry name" value="EXPERA"/>
</dbReference>
<comment type="caution">
    <text evidence="9">The sequence shown here is derived from an EMBL/GenBank/DDBJ whole genome shotgun (WGS) entry which is preliminary data.</text>
</comment>
<keyword evidence="5 7" id="KW-1133">Transmembrane helix</keyword>
<dbReference type="Proteomes" id="UP000799429">
    <property type="component" value="Unassembled WGS sequence"/>
</dbReference>
<dbReference type="InterPro" id="IPR016964">
    <property type="entry name" value="Sigma2_recept"/>
</dbReference>
<dbReference type="Pfam" id="PF05241">
    <property type="entry name" value="EBP"/>
    <property type="match status" value="1"/>
</dbReference>
<evidence type="ECO:0000256" key="2">
    <source>
        <dbReference type="ARBA" id="ARBA00009096"/>
    </source>
</evidence>
<evidence type="ECO:0000259" key="8">
    <source>
        <dbReference type="PROSITE" id="PS51751"/>
    </source>
</evidence>